<dbReference type="InterPro" id="IPR013114">
    <property type="entry name" value="FabA_FabZ"/>
</dbReference>
<gene>
    <name evidence="2" type="ORF">GCM10010319_23720</name>
</gene>
<evidence type="ECO:0000313" key="3">
    <source>
        <dbReference type="Proteomes" id="UP001500063"/>
    </source>
</evidence>
<feature type="compositionally biased region" description="Basic and acidic residues" evidence="1">
    <location>
        <begin position="247"/>
        <end position="260"/>
    </location>
</feature>
<dbReference type="InterPro" id="IPR029069">
    <property type="entry name" value="HotDog_dom_sf"/>
</dbReference>
<evidence type="ECO:0000313" key="2">
    <source>
        <dbReference type="EMBL" id="GAA0346485.1"/>
    </source>
</evidence>
<feature type="compositionally biased region" description="Low complexity" evidence="1">
    <location>
        <begin position="153"/>
        <end position="163"/>
    </location>
</feature>
<feature type="compositionally biased region" description="Polar residues" evidence="1">
    <location>
        <begin position="137"/>
        <end position="147"/>
    </location>
</feature>
<feature type="region of interest" description="Disordered" evidence="1">
    <location>
        <begin position="85"/>
        <end position="124"/>
    </location>
</feature>
<feature type="region of interest" description="Disordered" evidence="1">
    <location>
        <begin position="240"/>
        <end position="265"/>
    </location>
</feature>
<dbReference type="Proteomes" id="UP001500063">
    <property type="component" value="Unassembled WGS sequence"/>
</dbReference>
<dbReference type="Gene3D" id="3.10.129.10">
    <property type="entry name" value="Hotdog Thioesterase"/>
    <property type="match status" value="3"/>
</dbReference>
<evidence type="ECO:0000256" key="1">
    <source>
        <dbReference type="SAM" id="MobiDB-lite"/>
    </source>
</evidence>
<feature type="compositionally biased region" description="Low complexity" evidence="1">
    <location>
        <begin position="19"/>
        <end position="29"/>
    </location>
</feature>
<dbReference type="Pfam" id="PF07977">
    <property type="entry name" value="FabA"/>
    <property type="match status" value="1"/>
</dbReference>
<dbReference type="RefSeq" id="WP_344117726.1">
    <property type="nucleotide sequence ID" value="NZ_BAAABW010000013.1"/>
</dbReference>
<organism evidence="2 3">
    <name type="scientific">Streptomyces blastmyceticus</name>
    <dbReference type="NCBI Taxonomy" id="68180"/>
    <lineage>
        <taxon>Bacteria</taxon>
        <taxon>Bacillati</taxon>
        <taxon>Actinomycetota</taxon>
        <taxon>Actinomycetes</taxon>
        <taxon>Kitasatosporales</taxon>
        <taxon>Streptomycetaceae</taxon>
        <taxon>Streptomyces</taxon>
    </lineage>
</organism>
<comment type="caution">
    <text evidence="2">The sequence shown here is derived from an EMBL/GenBank/DDBJ whole genome shotgun (WGS) entry which is preliminary data.</text>
</comment>
<feature type="region of interest" description="Disordered" evidence="1">
    <location>
        <begin position="137"/>
        <end position="163"/>
    </location>
</feature>
<protein>
    <recommendedName>
        <fullName evidence="4">Trans-2-decenoyl-[acyl-carrier-protein] isomerase</fullName>
    </recommendedName>
</protein>
<feature type="region of interest" description="Disordered" evidence="1">
    <location>
        <begin position="1"/>
        <end position="39"/>
    </location>
</feature>
<name>A0ABP3GKD7_9ACTN</name>
<reference evidence="3" key="1">
    <citation type="journal article" date="2019" name="Int. J. Syst. Evol. Microbiol.">
        <title>The Global Catalogue of Microorganisms (GCM) 10K type strain sequencing project: providing services to taxonomists for standard genome sequencing and annotation.</title>
        <authorList>
            <consortium name="The Broad Institute Genomics Platform"/>
            <consortium name="The Broad Institute Genome Sequencing Center for Infectious Disease"/>
            <person name="Wu L."/>
            <person name="Ma J."/>
        </authorList>
    </citation>
    <scope>NUCLEOTIDE SEQUENCE [LARGE SCALE GENOMIC DNA]</scope>
    <source>
        <strain evidence="3">JCM 4565</strain>
    </source>
</reference>
<evidence type="ECO:0008006" key="4">
    <source>
        <dbReference type="Google" id="ProtNLM"/>
    </source>
</evidence>
<sequence>MDELGFEGTPVGRVPEPITPAAPAYTGTPAPEPDGRVSGDFVAAPDALAVRMAQQVQRAHAAVVEAHRAISAWQVRHVAPPALHAAPREPAPEEAPPRATPPPAVPRQIPKRPAPPSQVRGGLDLGRTLSDLKAKWTTNATGNTRSSEPVAPPHAAAVTPSPADWSRLGGPAVIVRAAAARLREAGPLTSGHVEVTWHRLPPSGPVPLRTSYHPGGNADPAHCDVRDGDNRTLLTVSVGAASGGPVDRPDVPCHPREFKPPARTSVGRLSAGDLDALARGEVAAVLGSSFGQQHVAPELRPAPWPERLLEEVGEIAPSGGRWGQGLLTATTLPAGDGDAWPFLLGAVTEALRVYLFHRGIHLCLPGAHAVPLPGGTAHVELLGPFGGPLGLRAEVTRAGWIPRPFVTADAEVTSADGKVVARLRDVGVALYGRPELDPRLHIDDAGIRLTSGGSPAYSTELHMAHASEGDVAQLATASGKYDAALCPVRPRLPRGDFLMIDRGVEVTEGTASDRTGACGVTEYDMPPAPWYCRENGTRSVPALALMEISLQPAGLLSAIALGVALQHPDEPYVCRNLNGKATLLRNADPRGTTVTQRITVLSVTDLPGATLHSYRFELSTRGEVFYAGEALHGYLTQGVLDLQQGMDKGRCVPPWLDRQGATPAGLRRLDARGDARLGTGRLALLEDLVLVPGGGEHGAGYALCTKPVRPDDWYFDHHFFRDPVMPGSAGVQMLFQAVHAFALHTGLIDDLPDPELGLVAGEQLSWNYGAQILREHQQVRGEVHIRKATRKRDRLLIRADGSVWRDDLRIYQVRNIVLGSRPTDRKGGA</sequence>
<keyword evidence="3" id="KW-1185">Reference proteome</keyword>
<proteinExistence type="predicted"/>
<dbReference type="EMBL" id="BAAABW010000013">
    <property type="protein sequence ID" value="GAA0346485.1"/>
    <property type="molecule type" value="Genomic_DNA"/>
</dbReference>
<dbReference type="SUPFAM" id="SSF54637">
    <property type="entry name" value="Thioesterase/thiol ester dehydrase-isomerase"/>
    <property type="match status" value="2"/>
</dbReference>
<accession>A0ABP3GKD7</accession>